<feature type="coiled-coil region" evidence="6">
    <location>
        <begin position="207"/>
        <end position="388"/>
    </location>
</feature>
<dbReference type="CDD" id="cd00051">
    <property type="entry name" value="EFh"/>
    <property type="match status" value="1"/>
</dbReference>
<evidence type="ECO:0000256" key="1">
    <source>
        <dbReference type="ARBA" id="ARBA00022723"/>
    </source>
</evidence>
<keyword evidence="3" id="KW-0106">Calcium</keyword>
<dbReference type="PANTHER" id="PTHR47977">
    <property type="entry name" value="RAS-RELATED PROTEIN RAB"/>
    <property type="match status" value="1"/>
</dbReference>
<dbReference type="SMART" id="SM00054">
    <property type="entry name" value="EFh"/>
    <property type="match status" value="2"/>
</dbReference>
<feature type="compositionally biased region" description="Polar residues" evidence="7">
    <location>
        <begin position="1"/>
        <end position="17"/>
    </location>
</feature>
<keyword evidence="1" id="KW-0479">Metal-binding</keyword>
<evidence type="ECO:0000259" key="8">
    <source>
        <dbReference type="PROSITE" id="PS50222"/>
    </source>
</evidence>
<proteinExistence type="predicted"/>
<dbReference type="InterPro" id="IPR005225">
    <property type="entry name" value="Small_GTP-bd"/>
</dbReference>
<evidence type="ECO:0000256" key="4">
    <source>
        <dbReference type="ARBA" id="ARBA00023134"/>
    </source>
</evidence>
<reference evidence="9" key="1">
    <citation type="submission" date="2016-05" db="EMBL/GenBank/DDBJ databases">
        <authorList>
            <person name="Lavstsen T."/>
            <person name="Jespersen J.S."/>
        </authorList>
    </citation>
    <scope>NUCLEOTIDE SEQUENCE</scope>
    <source>
        <tissue evidence="9">Brain</tissue>
    </source>
</reference>
<evidence type="ECO:0000256" key="2">
    <source>
        <dbReference type="ARBA" id="ARBA00022741"/>
    </source>
</evidence>
<dbReference type="PROSITE" id="PS00018">
    <property type="entry name" value="EF_HAND_1"/>
    <property type="match status" value="1"/>
</dbReference>
<dbReference type="InterPro" id="IPR001806">
    <property type="entry name" value="Small_GTPase"/>
</dbReference>
<dbReference type="PROSITE" id="PS51417">
    <property type="entry name" value="ARF"/>
    <property type="match status" value="1"/>
</dbReference>
<accession>A0A1A7ZHY0</accession>
<evidence type="ECO:0000256" key="5">
    <source>
        <dbReference type="ARBA" id="ARBA00023288"/>
    </source>
</evidence>
<dbReference type="GO" id="GO:0005525">
    <property type="term" value="F:GTP binding"/>
    <property type="evidence" value="ECO:0007669"/>
    <property type="project" value="UniProtKB-KW"/>
</dbReference>
<reference evidence="9" key="2">
    <citation type="submission" date="2016-06" db="EMBL/GenBank/DDBJ databases">
        <title>The genome of a short-lived fish provides insights into sex chromosome evolution and the genetic control of aging.</title>
        <authorList>
            <person name="Reichwald K."/>
            <person name="Felder M."/>
            <person name="Petzold A."/>
            <person name="Koch P."/>
            <person name="Groth M."/>
            <person name="Platzer M."/>
        </authorList>
    </citation>
    <scope>NUCLEOTIDE SEQUENCE</scope>
    <source>
        <tissue evidence="9">Brain</tissue>
    </source>
</reference>
<dbReference type="InterPro" id="IPR050227">
    <property type="entry name" value="Rab"/>
</dbReference>
<dbReference type="SMART" id="SM00174">
    <property type="entry name" value="RHO"/>
    <property type="match status" value="1"/>
</dbReference>
<dbReference type="Gene3D" id="1.10.238.10">
    <property type="entry name" value="EF-hand"/>
    <property type="match status" value="1"/>
</dbReference>
<keyword evidence="4" id="KW-0342">GTP-binding</keyword>
<dbReference type="SUPFAM" id="SSF52540">
    <property type="entry name" value="P-loop containing nucleoside triphosphate hydrolases"/>
    <property type="match status" value="1"/>
</dbReference>
<dbReference type="AlphaFoldDB" id="A0A1A7ZHY0"/>
<protein>
    <submittedName>
        <fullName evidence="9">EF-hand calcium binding domain 4B</fullName>
    </submittedName>
</protein>
<keyword evidence="5" id="KW-0449">Lipoprotein</keyword>
<dbReference type="FunFam" id="3.40.50.300:FF:001129">
    <property type="entry name" value="ras-related protein Rab-44 isoform X2"/>
    <property type="match status" value="1"/>
</dbReference>
<dbReference type="GO" id="GO:0005509">
    <property type="term" value="F:calcium ion binding"/>
    <property type="evidence" value="ECO:0007669"/>
    <property type="project" value="InterPro"/>
</dbReference>
<dbReference type="SUPFAM" id="SSF47473">
    <property type="entry name" value="EF-hand"/>
    <property type="match status" value="1"/>
</dbReference>
<dbReference type="PROSITE" id="PS51421">
    <property type="entry name" value="RAS"/>
    <property type="match status" value="1"/>
</dbReference>
<dbReference type="Pfam" id="PF00071">
    <property type="entry name" value="Ras"/>
    <property type="match status" value="1"/>
</dbReference>
<dbReference type="PROSITE" id="PS50222">
    <property type="entry name" value="EF_HAND_2"/>
    <property type="match status" value="1"/>
</dbReference>
<gene>
    <name evidence="9" type="primary">CABZ01062083.1</name>
</gene>
<dbReference type="PRINTS" id="PR00449">
    <property type="entry name" value="RASTRNSFRMNG"/>
</dbReference>
<feature type="compositionally biased region" description="Basic and acidic residues" evidence="7">
    <location>
        <begin position="412"/>
        <end position="424"/>
    </location>
</feature>
<dbReference type="PROSITE" id="PS51419">
    <property type="entry name" value="RAB"/>
    <property type="match status" value="1"/>
</dbReference>
<dbReference type="InterPro" id="IPR011992">
    <property type="entry name" value="EF-hand-dom_pair"/>
</dbReference>
<dbReference type="InterPro" id="IPR027417">
    <property type="entry name" value="P-loop_NTPase"/>
</dbReference>
<sequence>MASFTAPCTSINPTTDTSKPKTAWQRQGSSLKASVCESDPRMSRNGDVGQNIILEKTHEFFQMCDTENKGFITRRDMQRLNGELPLSAEELENVFDSLDSDSNGYLTLNEFSSGFSAFLFGRRISVEGDARQKNTSKSRQEVLYLSQWEEGPPRGDDDDEDEEKHFCMLMESLGANSIFENPAEVRSLWAQLRRDEPHLLSNFEHFLTRVTSQITEANQEKKEMESALKRKAATHDDEIQRLYEEMELQIKNEKDKIVLQDYERFLSLSKDLELQLSSKEKELDQLFQKQRRLECQCQELHSEQHVTKNENVKLKQTNDELARELDHVSQELILTQEQLSLIQEQSTRLHEEKEMEIYRLTEGLQRERASLLKQLDLLREMNKHLRDERDMCYQKPGNSLNTSSPGQQPSTEDVKHAKPDVFKSEDDEEVTSISKRKTLVNGVFQPPLPALKSGHLRRIISIEEDHLPHLLNDSQVQNPLQKCSEQEEESDNEDNIDFVMSDTYRWASPAHVQKSEENMDGRRVPTSPRVQPVGKETSLNEENSSTDPDRLFKIILVGNSSVGKTSLLQRFCDNRFHHGTSATVGVDYSVKTLTVDNSQVALQLWDTAGQERYRSITKQFFRKADGVIVIYDITAQDSFTAVRLWLTSVKESAGEDIPIMLLGNKTDKEIEREVQRDVGERLAKNYQMTFYECSACSGYNVMESMVCLSRILKDQEDREKEKTIRLVNNPSKKKSCC</sequence>
<keyword evidence="2" id="KW-0547">Nucleotide-binding</keyword>
<dbReference type="SMART" id="SM00175">
    <property type="entry name" value="RAB"/>
    <property type="match status" value="1"/>
</dbReference>
<evidence type="ECO:0000256" key="3">
    <source>
        <dbReference type="ARBA" id="ARBA00022837"/>
    </source>
</evidence>
<dbReference type="SMART" id="SM00177">
    <property type="entry name" value="ARF"/>
    <property type="match status" value="1"/>
</dbReference>
<keyword evidence="6" id="KW-0175">Coiled coil</keyword>
<dbReference type="GO" id="GO:0003924">
    <property type="term" value="F:GTPase activity"/>
    <property type="evidence" value="ECO:0007669"/>
    <property type="project" value="InterPro"/>
</dbReference>
<dbReference type="Pfam" id="PF13499">
    <property type="entry name" value="EF-hand_7"/>
    <property type="match status" value="1"/>
</dbReference>
<dbReference type="SMART" id="SM00176">
    <property type="entry name" value="RAN"/>
    <property type="match status" value="1"/>
</dbReference>
<dbReference type="InterPro" id="IPR002048">
    <property type="entry name" value="EF_hand_dom"/>
</dbReference>
<feature type="region of interest" description="Disordered" evidence="7">
    <location>
        <begin position="1"/>
        <end position="47"/>
    </location>
</feature>
<feature type="domain" description="EF-hand" evidence="8">
    <location>
        <begin position="86"/>
        <end position="121"/>
    </location>
</feature>
<dbReference type="CDD" id="cd00154">
    <property type="entry name" value="Rab"/>
    <property type="match status" value="1"/>
</dbReference>
<evidence type="ECO:0000256" key="6">
    <source>
        <dbReference type="SAM" id="Coils"/>
    </source>
</evidence>
<dbReference type="Gene3D" id="3.40.50.300">
    <property type="entry name" value="P-loop containing nucleotide triphosphate hydrolases"/>
    <property type="match status" value="1"/>
</dbReference>
<evidence type="ECO:0000313" key="9">
    <source>
        <dbReference type="EMBL" id="SBP42437.1"/>
    </source>
</evidence>
<dbReference type="SMART" id="SM00173">
    <property type="entry name" value="RAS"/>
    <property type="match status" value="1"/>
</dbReference>
<feature type="compositionally biased region" description="Polar residues" evidence="7">
    <location>
        <begin position="396"/>
        <end position="411"/>
    </location>
</feature>
<name>A0A1A7ZHY0_NOTFU</name>
<dbReference type="EMBL" id="HADY01003952">
    <property type="protein sequence ID" value="SBP42437.1"/>
    <property type="molecule type" value="Transcribed_RNA"/>
</dbReference>
<evidence type="ECO:0000256" key="7">
    <source>
        <dbReference type="SAM" id="MobiDB-lite"/>
    </source>
</evidence>
<dbReference type="InterPro" id="IPR018247">
    <property type="entry name" value="EF_Hand_1_Ca_BS"/>
</dbReference>
<organism evidence="9">
    <name type="scientific">Nothobranchius furzeri</name>
    <name type="common">Turquoise killifish</name>
    <dbReference type="NCBI Taxonomy" id="105023"/>
    <lineage>
        <taxon>Eukaryota</taxon>
        <taxon>Metazoa</taxon>
        <taxon>Chordata</taxon>
        <taxon>Craniata</taxon>
        <taxon>Vertebrata</taxon>
        <taxon>Euteleostomi</taxon>
        <taxon>Actinopterygii</taxon>
        <taxon>Neopterygii</taxon>
        <taxon>Teleostei</taxon>
        <taxon>Neoteleostei</taxon>
        <taxon>Acanthomorphata</taxon>
        <taxon>Ovalentaria</taxon>
        <taxon>Atherinomorphae</taxon>
        <taxon>Cyprinodontiformes</taxon>
        <taxon>Nothobranchiidae</taxon>
        <taxon>Nothobranchius</taxon>
    </lineage>
</organism>
<feature type="region of interest" description="Disordered" evidence="7">
    <location>
        <begin position="510"/>
        <end position="545"/>
    </location>
</feature>
<feature type="region of interest" description="Disordered" evidence="7">
    <location>
        <begin position="392"/>
        <end position="429"/>
    </location>
</feature>
<dbReference type="PROSITE" id="PS51420">
    <property type="entry name" value="RHO"/>
    <property type="match status" value="1"/>
</dbReference>
<dbReference type="NCBIfam" id="TIGR00231">
    <property type="entry name" value="small_GTP"/>
    <property type="match status" value="1"/>
</dbReference>
<feature type="compositionally biased region" description="Basic and acidic residues" evidence="7">
    <location>
        <begin position="513"/>
        <end position="523"/>
    </location>
</feature>